<feature type="compositionally biased region" description="Basic and acidic residues" evidence="1">
    <location>
        <begin position="640"/>
        <end position="652"/>
    </location>
</feature>
<dbReference type="InterPro" id="IPR036885">
    <property type="entry name" value="SWIB_MDM2_dom_sf"/>
</dbReference>
<dbReference type="SUPFAM" id="SSF90209">
    <property type="entry name" value="Ran binding protein zinc finger-like"/>
    <property type="match status" value="1"/>
</dbReference>
<dbReference type="InterPro" id="IPR036443">
    <property type="entry name" value="Znf_RanBP2_sf"/>
</dbReference>
<proteinExistence type="predicted"/>
<feature type="compositionally biased region" description="Acidic residues" evidence="1">
    <location>
        <begin position="441"/>
        <end position="452"/>
    </location>
</feature>
<feature type="compositionally biased region" description="Polar residues" evidence="1">
    <location>
        <begin position="594"/>
        <end position="622"/>
    </location>
</feature>
<feature type="compositionally biased region" description="Polar residues" evidence="1">
    <location>
        <begin position="199"/>
        <end position="212"/>
    </location>
</feature>
<reference evidence="2" key="1">
    <citation type="submission" date="2021-02" db="EMBL/GenBank/DDBJ databases">
        <authorList>
            <person name="Bekaert M."/>
        </authorList>
    </citation>
    <scope>NUCLEOTIDE SEQUENCE</scope>
    <source>
        <strain evidence="2">IoA-00</strain>
    </source>
</reference>
<feature type="compositionally biased region" description="Basic and acidic residues" evidence="1">
    <location>
        <begin position="411"/>
        <end position="422"/>
    </location>
</feature>
<evidence type="ECO:0000256" key="1">
    <source>
        <dbReference type="SAM" id="MobiDB-lite"/>
    </source>
</evidence>
<evidence type="ECO:0000313" key="2">
    <source>
        <dbReference type="EMBL" id="CAF2899680.1"/>
    </source>
</evidence>
<feature type="compositionally biased region" description="Polar residues" evidence="1">
    <location>
        <begin position="221"/>
        <end position="230"/>
    </location>
</feature>
<dbReference type="Gene3D" id="2.30.30.380">
    <property type="entry name" value="Zn-finger domain of Sec23/24"/>
    <property type="match status" value="1"/>
</dbReference>
<gene>
    <name evidence="2" type="ORF">LSAA_7120</name>
</gene>
<organism evidence="2 3">
    <name type="scientific">Lepeophtheirus salmonis</name>
    <name type="common">Salmon louse</name>
    <name type="synonym">Caligus salmonis</name>
    <dbReference type="NCBI Taxonomy" id="72036"/>
    <lineage>
        <taxon>Eukaryota</taxon>
        <taxon>Metazoa</taxon>
        <taxon>Ecdysozoa</taxon>
        <taxon>Arthropoda</taxon>
        <taxon>Crustacea</taxon>
        <taxon>Multicrustacea</taxon>
        <taxon>Hexanauplia</taxon>
        <taxon>Copepoda</taxon>
        <taxon>Siphonostomatoida</taxon>
        <taxon>Caligidae</taxon>
        <taxon>Lepeophtheirus</taxon>
    </lineage>
</organism>
<dbReference type="EMBL" id="HG994582">
    <property type="protein sequence ID" value="CAF2899680.1"/>
    <property type="molecule type" value="Genomic_DNA"/>
</dbReference>
<protein>
    <submittedName>
        <fullName evidence="2">(salmon louse) hypothetical protein</fullName>
    </submittedName>
</protein>
<feature type="region of interest" description="Disordered" evidence="1">
    <location>
        <begin position="406"/>
        <end position="471"/>
    </location>
</feature>
<dbReference type="Gene3D" id="1.10.245.10">
    <property type="entry name" value="SWIB/MDM2 domain"/>
    <property type="match status" value="2"/>
</dbReference>
<feature type="region of interest" description="Disordered" evidence="1">
    <location>
        <begin position="594"/>
        <end position="652"/>
    </location>
</feature>
<evidence type="ECO:0000313" key="3">
    <source>
        <dbReference type="Proteomes" id="UP000675881"/>
    </source>
</evidence>
<accession>A0A7R8CW36</accession>
<dbReference type="OrthoDB" id="24526at2759"/>
<sequence length="652" mass="75350">MFYFENWASIEFRCPQEALTGSDNEHCRVPEAAQCHEGLKINYKNLFYTIMGRLFESLSRPYGFNSGINNASETLSHLDQGALTGFLISILMSTCSNNAICQFKDDAPIWNFLHRKFPHLISLDTKQYKFIEIQSTLSQVIKDKKLFNAANPAIVLCDKDLEDALNVRSFHVSQFSYYITKQFQFIKCEPPTDPRSNLEAASSTDSLSTESNHVPCEYSHKNSSQSNLRRQPSVDYKVEGTFIISKELRDTFKLLDNFKSEQSLFEYSEVLSYLSKYIIKKKDTFFDPRNVKIANIEGDLLERAFKVKAFHRSQVTALLDREINRVPIIDEVKVEDLTTKEECNIQENDGDYSKSSSCHFVEDEDQNDHKRKFSIEYEKSEEQPGCSRYDSTDEETIYSAQGYETVAMSEGSHHSKSCDNENMHSSGSSNEDEMVYSVEYEINDDDDEEDNEEDRRRKNNENSDEDSELDDVVLMATVLDLMEEEKEFWADSESDIDDEFEIKDTKSVYKCCKCGEQNKVILSYCDSCWQERKETFPKREKPRKKRRHVIRNTLASDELIMMRNGGAAPTQSDTGEEFRTKNKEVIPSYLRSYSQPCSSATSSKMSNHYESQDSGLGSQDSICSEKSRDDSSEENDFEDLFPRERYHPRIPR</sequence>
<keyword evidence="3" id="KW-1185">Reference proteome</keyword>
<name>A0A7R8CW36_LEPSM</name>
<dbReference type="AlphaFoldDB" id="A0A7R8CW36"/>
<feature type="region of interest" description="Disordered" evidence="1">
    <location>
        <begin position="194"/>
        <end position="231"/>
    </location>
</feature>
<dbReference type="SUPFAM" id="SSF47592">
    <property type="entry name" value="SWIB/MDM2 domain"/>
    <property type="match status" value="1"/>
</dbReference>
<feature type="compositionally biased region" description="Acidic residues" evidence="1">
    <location>
        <begin position="462"/>
        <end position="471"/>
    </location>
</feature>
<dbReference type="Proteomes" id="UP000675881">
    <property type="component" value="Chromosome 3"/>
</dbReference>